<reference evidence="2" key="1">
    <citation type="submission" date="2017-09" db="EMBL/GenBank/DDBJ databases">
        <title>Depth-based differentiation of microbial function through sediment-hosted aquifers and enrichment of novel symbionts in the deep terrestrial subsurface.</title>
        <authorList>
            <person name="Probst A.J."/>
            <person name="Ladd B."/>
            <person name="Jarett J.K."/>
            <person name="Geller-Mcgrath D.E."/>
            <person name="Sieber C.M.K."/>
            <person name="Emerson J.B."/>
            <person name="Anantharaman K."/>
            <person name="Thomas B.C."/>
            <person name="Malmstrom R."/>
            <person name="Stieglmeier M."/>
            <person name="Klingl A."/>
            <person name="Woyke T."/>
            <person name="Ryan C.M."/>
            <person name="Banfield J.F."/>
        </authorList>
    </citation>
    <scope>NUCLEOTIDE SEQUENCE [LARGE SCALE GENOMIC DNA]</scope>
</reference>
<evidence type="ECO:0000313" key="1">
    <source>
        <dbReference type="EMBL" id="PIY59393.1"/>
    </source>
</evidence>
<evidence type="ECO:0000313" key="2">
    <source>
        <dbReference type="Proteomes" id="UP000230363"/>
    </source>
</evidence>
<sequence>KLFILVKFISGRLCPQTYRPPLPLGGGAIYRTAVVSMKLISLKANKLISLKADKIKKQLNKKIRF</sequence>
<organism evidence="1 2">
    <name type="scientific">Candidatus Wolfebacteria bacterium CG_4_10_14_0_8_um_filter_37_11</name>
    <dbReference type="NCBI Taxonomy" id="1975062"/>
    <lineage>
        <taxon>Bacteria</taxon>
        <taxon>Candidatus Wolfeibacteriota</taxon>
    </lineage>
</organism>
<proteinExistence type="predicted"/>
<comment type="caution">
    <text evidence="1">The sequence shown here is derived from an EMBL/GenBank/DDBJ whole genome shotgun (WGS) entry which is preliminary data.</text>
</comment>
<gene>
    <name evidence="1" type="ORF">COY96_02065</name>
</gene>
<dbReference type="EMBL" id="PFKZ01000077">
    <property type="protein sequence ID" value="PIY59393.1"/>
    <property type="molecule type" value="Genomic_DNA"/>
</dbReference>
<feature type="non-terminal residue" evidence="1">
    <location>
        <position position="1"/>
    </location>
</feature>
<name>A0A2M7Q7N8_9BACT</name>
<accession>A0A2M7Q7N8</accession>
<dbReference type="Proteomes" id="UP000230363">
    <property type="component" value="Unassembled WGS sequence"/>
</dbReference>
<dbReference type="AlphaFoldDB" id="A0A2M7Q7N8"/>
<protein>
    <submittedName>
        <fullName evidence="1">Uncharacterized protein</fullName>
    </submittedName>
</protein>